<reference evidence="1 2" key="1">
    <citation type="journal article" date="2024" name="Int. J. Syst. Evol. Microbiol.">
        <title>Paenibacillus hexagrammi sp. nov., a novel bacterium isolated from the gut content of Hexagrammos agrammus.</title>
        <authorList>
            <person name="Jung H.K."/>
            <person name="Kim D.G."/>
            <person name="Zin H."/>
            <person name="Park J."/>
            <person name="Jung H."/>
            <person name="Kim Y.O."/>
            <person name="Kong H.J."/>
            <person name="Kim J.W."/>
            <person name="Kim Y.S."/>
        </authorList>
    </citation>
    <scope>NUCLEOTIDE SEQUENCE [LARGE SCALE GENOMIC DNA]</scope>
    <source>
        <strain evidence="1 2">YPD9-1</strain>
    </source>
</reference>
<evidence type="ECO:0000313" key="2">
    <source>
        <dbReference type="Proteomes" id="UP001649230"/>
    </source>
</evidence>
<proteinExistence type="predicted"/>
<dbReference type="Proteomes" id="UP001649230">
    <property type="component" value="Chromosome"/>
</dbReference>
<evidence type="ECO:0000313" key="1">
    <source>
        <dbReference type="EMBL" id="UJF35200.1"/>
    </source>
</evidence>
<protein>
    <recommendedName>
        <fullName evidence="3">Exo-alpha-sialidase</fullName>
    </recommendedName>
</protein>
<evidence type="ECO:0008006" key="3">
    <source>
        <dbReference type="Google" id="ProtNLM"/>
    </source>
</evidence>
<dbReference type="InterPro" id="IPR015915">
    <property type="entry name" value="Kelch-typ_b-propeller"/>
</dbReference>
<dbReference type="RefSeq" id="WP_235121770.1">
    <property type="nucleotide sequence ID" value="NZ_CP090978.1"/>
</dbReference>
<dbReference type="Gene3D" id="2.120.10.80">
    <property type="entry name" value="Kelch-type beta propeller"/>
    <property type="match status" value="1"/>
</dbReference>
<gene>
    <name evidence="1" type="ORF">L0M14_08780</name>
</gene>
<dbReference type="EMBL" id="CP090978">
    <property type="protein sequence ID" value="UJF35200.1"/>
    <property type="molecule type" value="Genomic_DNA"/>
</dbReference>
<accession>A0ABY3SPZ6</accession>
<sequence length="476" mass="53244">MNNRIEIKLILSIAAVLLLPISVCVGSGISSSTVSASSASGSETAVNVNTLNVEDLGKPLAKSAYARNVWDMQVYDGKVYLGYGNSSNTGPSPNAGPIPIVYYDPAASRFNTQEVAAASTKKMNKYVDEEQIDLYKIIKGKLYIPGHDPRGDSWDFGNFYRLDQDQWNKFRNIPNAIHVYDMASYHGNLFVGTSAKSSDVFVSKDDGNSWSKLAELHAFGAKRVYTLFEFKDTLYALGSLLPKNDKWSDENKMLSIKGQTKHGSDKLVTEELTVYGSKMFPGPEVHVKENKPPYMRMVRTTVVGDRIVYIGGEVYNDHQWQSKGLFIAKDINDARRIGLPNGEAVPMDILIRDNHIYVLAYVKSKPNVYTNLVYQAKVSELDHDSAWSEIVRFPQETFARSFEELDGSFYFGLGTDMDPISESAGTILRVHERNNSGVPTLNSPVLEDSNKDDEQEKELTIWERLKQMVQHMLGAM</sequence>
<organism evidence="1 2">
    <name type="scientific">Paenibacillus hexagrammi</name>
    <dbReference type="NCBI Taxonomy" id="2908839"/>
    <lineage>
        <taxon>Bacteria</taxon>
        <taxon>Bacillati</taxon>
        <taxon>Bacillota</taxon>
        <taxon>Bacilli</taxon>
        <taxon>Bacillales</taxon>
        <taxon>Paenibacillaceae</taxon>
        <taxon>Paenibacillus</taxon>
    </lineage>
</organism>
<keyword evidence="2" id="KW-1185">Reference proteome</keyword>
<name>A0ABY3SPZ6_9BACL</name>